<feature type="compositionally biased region" description="Polar residues" evidence="3">
    <location>
        <begin position="33"/>
        <end position="47"/>
    </location>
</feature>
<gene>
    <name evidence="5" type="ORF">SHERM_27386</name>
</gene>
<dbReference type="InterPro" id="IPR057287">
    <property type="entry name" value="Ndx_N"/>
</dbReference>
<comment type="caution">
    <text evidence="5">The sequence shown here is derived from an EMBL/GenBank/DDBJ whole genome shotgun (WGS) entry which is preliminary data.</text>
</comment>
<evidence type="ECO:0000256" key="1">
    <source>
        <dbReference type="ARBA" id="ARBA00004123"/>
    </source>
</evidence>
<organism evidence="5 6">
    <name type="scientific">Striga hermonthica</name>
    <name type="common">Purple witchweed</name>
    <name type="synonym">Buchnera hermonthica</name>
    <dbReference type="NCBI Taxonomy" id="68872"/>
    <lineage>
        <taxon>Eukaryota</taxon>
        <taxon>Viridiplantae</taxon>
        <taxon>Streptophyta</taxon>
        <taxon>Embryophyta</taxon>
        <taxon>Tracheophyta</taxon>
        <taxon>Spermatophyta</taxon>
        <taxon>Magnoliopsida</taxon>
        <taxon>eudicotyledons</taxon>
        <taxon>Gunneridae</taxon>
        <taxon>Pentapetalae</taxon>
        <taxon>asterids</taxon>
        <taxon>lamiids</taxon>
        <taxon>Lamiales</taxon>
        <taxon>Orobanchaceae</taxon>
        <taxon>Buchnereae</taxon>
        <taxon>Striga</taxon>
    </lineage>
</organism>
<dbReference type="AlphaFoldDB" id="A0A9N7ND47"/>
<dbReference type="Pfam" id="PF24426">
    <property type="entry name" value="HTH_NDX"/>
    <property type="match status" value="1"/>
</dbReference>
<proteinExistence type="predicted"/>
<dbReference type="PANTHER" id="PTHR35743:SF1">
    <property type="entry name" value="NODULIN HOMEOBOX"/>
    <property type="match status" value="1"/>
</dbReference>
<dbReference type="PROSITE" id="PS50071">
    <property type="entry name" value="HOMEOBOX_2"/>
    <property type="match status" value="1"/>
</dbReference>
<dbReference type="Pfam" id="PF25246">
    <property type="entry name" value="Nodulin_N"/>
    <property type="match status" value="2"/>
</dbReference>
<dbReference type="Proteomes" id="UP001153555">
    <property type="component" value="Unassembled WGS sequence"/>
</dbReference>
<comment type="subcellular location">
    <subcellularLocation>
        <location evidence="1 2">Nucleus</location>
    </subcellularLocation>
</comment>
<feature type="compositionally biased region" description="Basic and acidic residues" evidence="3">
    <location>
        <begin position="68"/>
        <end position="78"/>
    </location>
</feature>
<keyword evidence="6" id="KW-1185">Reference proteome</keyword>
<evidence type="ECO:0000259" key="4">
    <source>
        <dbReference type="PROSITE" id="PS50071"/>
    </source>
</evidence>
<evidence type="ECO:0000313" key="5">
    <source>
        <dbReference type="EMBL" id="CAA0832079.1"/>
    </source>
</evidence>
<dbReference type="InterPro" id="IPR039325">
    <property type="entry name" value="NDX"/>
</dbReference>
<feature type="domain" description="Homeobox" evidence="4">
    <location>
        <begin position="770"/>
        <end position="837"/>
    </location>
</feature>
<feature type="DNA-binding region" description="Homeobox" evidence="2">
    <location>
        <begin position="772"/>
        <end position="838"/>
    </location>
</feature>
<keyword evidence="2" id="KW-0539">Nucleus</keyword>
<evidence type="ECO:0000256" key="2">
    <source>
        <dbReference type="PROSITE-ProRule" id="PRU00108"/>
    </source>
</evidence>
<feature type="compositionally biased region" description="Basic and acidic residues" evidence="3">
    <location>
        <begin position="106"/>
        <end position="121"/>
    </location>
</feature>
<accession>A0A9N7ND47</accession>
<keyword evidence="2" id="KW-0238">DNA-binding</keyword>
<dbReference type="OrthoDB" id="2020792at2759"/>
<evidence type="ECO:0000313" key="6">
    <source>
        <dbReference type="Proteomes" id="UP001153555"/>
    </source>
</evidence>
<keyword evidence="2" id="KW-0371">Homeobox</keyword>
<feature type="region of interest" description="Disordered" evidence="3">
    <location>
        <begin position="27"/>
        <end position="129"/>
    </location>
</feature>
<dbReference type="EMBL" id="CACSLK010027833">
    <property type="protein sequence ID" value="CAA0832079.1"/>
    <property type="molecule type" value="Genomic_DNA"/>
</dbReference>
<feature type="compositionally biased region" description="Basic and acidic residues" evidence="3">
    <location>
        <begin position="837"/>
        <end position="852"/>
    </location>
</feature>
<feature type="compositionally biased region" description="Polar residues" evidence="3">
    <location>
        <begin position="878"/>
        <end position="890"/>
    </location>
</feature>
<dbReference type="PANTHER" id="PTHR35743">
    <property type="entry name" value="NODULIN HOMEOBOX"/>
    <property type="match status" value="1"/>
</dbReference>
<dbReference type="InterPro" id="IPR001356">
    <property type="entry name" value="HD"/>
</dbReference>
<feature type="region of interest" description="Disordered" evidence="3">
    <location>
        <begin position="835"/>
        <end position="900"/>
    </location>
</feature>
<dbReference type="GO" id="GO:0009908">
    <property type="term" value="P:flower development"/>
    <property type="evidence" value="ECO:0007669"/>
    <property type="project" value="InterPro"/>
</dbReference>
<protein>
    <recommendedName>
        <fullName evidence="4">Homeobox domain-containing protein</fullName>
    </recommendedName>
</protein>
<evidence type="ECO:0000256" key="3">
    <source>
        <dbReference type="SAM" id="MobiDB-lite"/>
    </source>
</evidence>
<dbReference type="GO" id="GO:0005634">
    <property type="term" value="C:nucleus"/>
    <property type="evidence" value="ECO:0007669"/>
    <property type="project" value="UniProtKB-SubCell"/>
</dbReference>
<dbReference type="GO" id="GO:0003697">
    <property type="term" value="F:single-stranded DNA binding"/>
    <property type="evidence" value="ECO:0007669"/>
    <property type="project" value="InterPro"/>
</dbReference>
<dbReference type="InterPro" id="IPR056560">
    <property type="entry name" value="HTH_NDX"/>
</dbReference>
<name>A0A9N7ND47_STRHE</name>
<reference evidence="5" key="1">
    <citation type="submission" date="2019-12" db="EMBL/GenBank/DDBJ databases">
        <authorList>
            <person name="Scholes J."/>
        </authorList>
    </citation>
    <scope>NUCLEOTIDE SEQUENCE</scope>
</reference>
<sequence length="900" mass="100196">MAEGMRPLFDASAYVLFEAIGDSEAEDFDGVGSAQQHVEQQAGTMQQPPGLAQRQHEQPSREAITPASRREEHHEPTETKAYASLAPLGLSCHDVRVSSRSGGSHEGTEGRAIEDSRRDGGMRASNEASISSELINTQVRRRNEVGLDLIAAVKGLHVLSPQQLTQLIRDSGNNIVQHIAEDGSHIQVDMEKIARYLPLHLIAVIMAWERDKATFKYLFCGVLLLHSMCDLASRVPKIEQILLDDVRVSEQLVNLVFYLVILLGAYRQDYQNITNDMILLHSALVAYTIKLLMVIVSPQYQDVARVLSAYYKVDIFMDATFSAVCIDVKYLQSKLSIEQTESSAGTPPLTAEENLNHLCQQCDSSLHFLQSLCQEKSFRDCIIKNKEVCGNGGALLLVQAVLNLKISPLYNNTSLYMASISRLKSKALSILLHLCEAECMSFLDEVASNPRSQNLAKSVALQVLKLLKQMFGIDSNTSKMSSEMVYSKGQLELNAMRLTDVLSDDSNYRQFVTLNFTEILAAIFLLPHGEFLSGWCSSNFPVCEDDGSLDIPRASYAHQRTSLLIKILANLHCFVPDVCQDEKDLFLHKFVRFIECSSTSDTEKTGTVGKNLCSLLSHAESLVPRFLNEEDLQLLRLFINQFDSSVVSTAVEALSFQDARNTGPRSSPFQIEVASSHGNNDFNMQEATVDTVISGDKGHSGIGPNGNKQCTLGESKSWMMDQAKKPNGPHINLKEIEMDSSPTRGKTSVERMDIYLDDEKANATHSDENQQRNRKRILMNDMQVALIESALLDEPNMHRNSDSLKSWAEKLSLYGAEVTISRLKNWLNNRKSKLARAAKDVREPYEGERSLERQGSWAAVHSDSPLGPIEDSRVQLKSRWSTKNEPTDNPFSADAASPFP</sequence>